<dbReference type="GO" id="GO:0006198">
    <property type="term" value="P:cAMP catabolic process"/>
    <property type="evidence" value="ECO:0007669"/>
    <property type="project" value="InterPro"/>
</dbReference>
<dbReference type="Pfam" id="PF12706">
    <property type="entry name" value="Lactamase_B_2"/>
    <property type="match status" value="1"/>
</dbReference>
<dbReference type="GO" id="GO:0004115">
    <property type="term" value="F:3',5'-cyclic-AMP phosphodiesterase activity"/>
    <property type="evidence" value="ECO:0007669"/>
    <property type="project" value="InterPro"/>
</dbReference>
<gene>
    <name evidence="2" type="ORF">IPN91_13550</name>
</gene>
<dbReference type="PANTHER" id="PTHR28283">
    <property type="entry name" value="3',5'-CYCLIC-NUCLEOTIDE PHOSPHODIESTERASE 1"/>
    <property type="match status" value="1"/>
</dbReference>
<dbReference type="GO" id="GO:1902660">
    <property type="term" value="P:negative regulation of glucose mediated signaling pathway"/>
    <property type="evidence" value="ECO:0007669"/>
    <property type="project" value="TreeGrafter"/>
</dbReference>
<name>A0A936K7X3_9BACT</name>
<dbReference type="SUPFAM" id="SSF56281">
    <property type="entry name" value="Metallo-hydrolase/oxidoreductase"/>
    <property type="match status" value="1"/>
</dbReference>
<organism evidence="2 3">
    <name type="scientific">Candidatus Geothrix odensensis</name>
    <dbReference type="NCBI Taxonomy" id="2954440"/>
    <lineage>
        <taxon>Bacteria</taxon>
        <taxon>Pseudomonadati</taxon>
        <taxon>Acidobacteriota</taxon>
        <taxon>Holophagae</taxon>
        <taxon>Holophagales</taxon>
        <taxon>Holophagaceae</taxon>
        <taxon>Geothrix</taxon>
    </lineage>
</organism>
<dbReference type="InterPro" id="IPR001279">
    <property type="entry name" value="Metallo-B-lactamas"/>
</dbReference>
<feature type="domain" description="Metallo-beta-lactamase" evidence="1">
    <location>
        <begin position="40"/>
        <end position="218"/>
    </location>
</feature>
<evidence type="ECO:0000313" key="3">
    <source>
        <dbReference type="Proteomes" id="UP000709959"/>
    </source>
</evidence>
<dbReference type="AlphaFoldDB" id="A0A936K7X3"/>
<dbReference type="EMBL" id="JADKCH010000024">
    <property type="protein sequence ID" value="MBK8573620.1"/>
    <property type="molecule type" value="Genomic_DNA"/>
</dbReference>
<dbReference type="PRINTS" id="PR00388">
    <property type="entry name" value="PDIESTERASE2"/>
</dbReference>
<dbReference type="InterPro" id="IPR036866">
    <property type="entry name" value="RibonucZ/Hydroxyglut_hydro"/>
</dbReference>
<dbReference type="CDD" id="cd07735">
    <property type="entry name" value="class_II_PDE_MBL-fold"/>
    <property type="match status" value="1"/>
</dbReference>
<accession>A0A936K7X3</accession>
<dbReference type="PANTHER" id="PTHR28283:SF1">
    <property type="entry name" value="3',5'-CYCLIC-NUCLEOTIDE PHOSPHODIESTERASE 1"/>
    <property type="match status" value="1"/>
</dbReference>
<reference evidence="2 3" key="1">
    <citation type="submission" date="2020-10" db="EMBL/GenBank/DDBJ databases">
        <title>Connecting structure to function with the recovery of over 1000 high-quality activated sludge metagenome-assembled genomes encoding full-length rRNA genes using long-read sequencing.</title>
        <authorList>
            <person name="Singleton C.M."/>
            <person name="Petriglieri F."/>
            <person name="Kristensen J.M."/>
            <person name="Kirkegaard R.H."/>
            <person name="Michaelsen T.Y."/>
            <person name="Andersen M.H."/>
            <person name="Karst S.M."/>
            <person name="Dueholm M.S."/>
            <person name="Nielsen P.H."/>
            <person name="Albertsen M."/>
        </authorList>
    </citation>
    <scope>NUCLEOTIDE SEQUENCE [LARGE SCALE GENOMIC DNA]</scope>
    <source>
        <strain evidence="2">OdNE_18-Q3-R46-58_MAXAC.008</strain>
    </source>
</reference>
<protein>
    <submittedName>
        <fullName evidence="2">3',5'-cyclic-nucleotide phosphodiesterase</fullName>
    </submittedName>
</protein>
<evidence type="ECO:0000313" key="2">
    <source>
        <dbReference type="EMBL" id="MBK8573620.1"/>
    </source>
</evidence>
<evidence type="ECO:0000259" key="1">
    <source>
        <dbReference type="Pfam" id="PF12706"/>
    </source>
</evidence>
<dbReference type="Gene3D" id="3.60.15.10">
    <property type="entry name" value="Ribonuclease Z/Hydroxyacylglutathione hydrolase-like"/>
    <property type="match status" value="1"/>
</dbReference>
<comment type="caution">
    <text evidence="2">The sequence shown here is derived from an EMBL/GenBank/DDBJ whole genome shotgun (WGS) entry which is preliminary data.</text>
</comment>
<sequence>MELRILGCSGGEADGERLTGLLVNGRVAIDAGSITAALTVEEQVGIQHVFLSHSHLDHICTLPFFTKNIFGRTHEAVEIHALPETLDVLRRHLFNDELWPDFSVIPSPNDPTIRYLELEPERTYDVCGLRITPIRVNHLVPCVGYKVDDGKDAFIFTSDTAETDRIWEFANATPNLRLVIAEASFPNEQGRLAEASKHLTPATLGAELKKLHRDVPVRIYHLTPGDKATMLPQLQALGDSRVSLLGQDERISW</sequence>
<dbReference type="Proteomes" id="UP000709959">
    <property type="component" value="Unassembled WGS sequence"/>
</dbReference>
<proteinExistence type="predicted"/>
<dbReference type="InterPro" id="IPR000396">
    <property type="entry name" value="Pdiesterase2"/>
</dbReference>
<dbReference type="GO" id="GO:0047555">
    <property type="term" value="F:3',5'-cyclic-GMP phosphodiesterase activity"/>
    <property type="evidence" value="ECO:0007669"/>
    <property type="project" value="TreeGrafter"/>
</dbReference>